<keyword evidence="3" id="KW-1185">Reference proteome</keyword>
<feature type="transmembrane region" description="Helical" evidence="1">
    <location>
        <begin position="7"/>
        <end position="26"/>
    </location>
</feature>
<dbReference type="InterPro" id="IPR020509">
    <property type="entry name" value="Uncharacterised_YnzE"/>
</dbReference>
<dbReference type="Proteomes" id="UP001232245">
    <property type="component" value="Unassembled WGS sequence"/>
</dbReference>
<protein>
    <submittedName>
        <fullName evidence="2">Uncharacterized membrane protein YjfL (UPF0719 family)</fullName>
    </submittedName>
</protein>
<proteinExistence type="predicted"/>
<feature type="transmembrane region" description="Helical" evidence="1">
    <location>
        <begin position="101"/>
        <end position="121"/>
    </location>
</feature>
<reference evidence="2 3" key="1">
    <citation type="submission" date="2023-07" db="EMBL/GenBank/DDBJ databases">
        <title>Genomic Encyclopedia of Type Strains, Phase IV (KMG-IV): sequencing the most valuable type-strain genomes for metagenomic binning, comparative biology and taxonomic classification.</title>
        <authorList>
            <person name="Goeker M."/>
        </authorList>
    </citation>
    <scope>NUCLEOTIDE SEQUENCE [LARGE SCALE GENOMIC DNA]</scope>
    <source>
        <strain evidence="2 3">DSM 17723</strain>
    </source>
</reference>
<keyword evidence="1" id="KW-1133">Transmembrane helix</keyword>
<dbReference type="Pfam" id="PF17329">
    <property type="entry name" value="DUF5367"/>
    <property type="match status" value="1"/>
</dbReference>
<organism evidence="2 3">
    <name type="scientific">Metabacillus niabensis</name>
    <dbReference type="NCBI Taxonomy" id="324854"/>
    <lineage>
        <taxon>Bacteria</taxon>
        <taxon>Bacillati</taxon>
        <taxon>Bacillota</taxon>
        <taxon>Bacilli</taxon>
        <taxon>Bacillales</taxon>
        <taxon>Bacillaceae</taxon>
        <taxon>Metabacillus</taxon>
    </lineage>
</organism>
<feature type="transmembrane region" description="Helical" evidence="1">
    <location>
        <begin position="70"/>
        <end position="89"/>
    </location>
</feature>
<evidence type="ECO:0000313" key="3">
    <source>
        <dbReference type="Proteomes" id="UP001232245"/>
    </source>
</evidence>
<name>A0ABT9Z2I9_9BACI</name>
<sequence length="135" mass="15351">MKSYIVIAIWGLFIWLFATLFFVFFGDRVLFTPGTKEFLISLLLLLIGTALLLWLVTHLYLLVDKSENAAIKFGIIGTMLGLALDTFSLANHQLLFPKLSYQQVIAFAAWLTFAYAIYLFIPAVMNLQKRKAIKP</sequence>
<keyword evidence="1" id="KW-0812">Transmembrane</keyword>
<keyword evidence="1" id="KW-0472">Membrane</keyword>
<gene>
    <name evidence="2" type="ORF">J2S02_002816</name>
</gene>
<evidence type="ECO:0000256" key="1">
    <source>
        <dbReference type="SAM" id="Phobius"/>
    </source>
</evidence>
<dbReference type="RefSeq" id="WP_174879544.1">
    <property type="nucleotide sequence ID" value="NZ_CADEPK010000030.1"/>
</dbReference>
<dbReference type="EMBL" id="JAUSTZ010000005">
    <property type="protein sequence ID" value="MDQ0226471.1"/>
    <property type="molecule type" value="Genomic_DNA"/>
</dbReference>
<accession>A0ABT9Z2I9</accession>
<comment type="caution">
    <text evidence="2">The sequence shown here is derived from an EMBL/GenBank/DDBJ whole genome shotgun (WGS) entry which is preliminary data.</text>
</comment>
<evidence type="ECO:0000313" key="2">
    <source>
        <dbReference type="EMBL" id="MDQ0226471.1"/>
    </source>
</evidence>
<feature type="transmembrane region" description="Helical" evidence="1">
    <location>
        <begin position="38"/>
        <end position="63"/>
    </location>
</feature>